<dbReference type="AlphaFoldDB" id="A0A1Y2L4P5"/>
<keyword evidence="1" id="KW-0732">Signal</keyword>
<feature type="chain" id="PRO_5012824687" evidence="1">
    <location>
        <begin position="29"/>
        <end position="256"/>
    </location>
</feature>
<dbReference type="PANTHER" id="PTHR36057:SF1">
    <property type="entry name" value="LIPOPROTEIN LIPID ATTACHMENT SITE-LIKE PROTEIN, PUTATIVE (DUF1223)-RELATED"/>
    <property type="match status" value="1"/>
</dbReference>
<evidence type="ECO:0000313" key="3">
    <source>
        <dbReference type="Proteomes" id="UP000193391"/>
    </source>
</evidence>
<dbReference type="RefSeq" id="WP_085579514.1">
    <property type="nucleotide sequence ID" value="NZ_JFKA01000001.1"/>
</dbReference>
<dbReference type="Pfam" id="PF06764">
    <property type="entry name" value="DUF1223"/>
    <property type="match status" value="1"/>
</dbReference>
<sequence length="256" mass="27785">MKTHSLKLLRGSALAVWLALAVPGPAHAAAGQSTSQTPQAVVELFTSEGCSSCPPADAVLRDISTETDDLLLLSFHVDYWNYLGWKDRFSEPVYTDRQRKYAAFQHESYVYTPQIMINGAGSVRATHKDAILKAALQKPSSLASWVTIKTDATAGQKPGGIVELAATPGNAPTKPLKIWLVGFDRHASTDVEAGENAGRNLTHVNIVRELDDLGTWDGKPREIPVRLEYECNGGIAVLLQEENGGPIRSAGMARFY</sequence>
<gene>
    <name evidence="2" type="ORF">TMES_03845</name>
</gene>
<dbReference type="Proteomes" id="UP000193391">
    <property type="component" value="Unassembled WGS sequence"/>
</dbReference>
<comment type="caution">
    <text evidence="2">The sequence shown here is derived from an EMBL/GenBank/DDBJ whole genome shotgun (WGS) entry which is preliminary data.</text>
</comment>
<feature type="signal peptide" evidence="1">
    <location>
        <begin position="1"/>
        <end position="28"/>
    </location>
</feature>
<dbReference type="EMBL" id="JFKA01000001">
    <property type="protein sequence ID" value="OSQ40814.1"/>
    <property type="molecule type" value="Genomic_DNA"/>
</dbReference>
<accession>A0A1Y2L4P5</accession>
<reference evidence="2 3" key="1">
    <citation type="submission" date="2014-03" db="EMBL/GenBank/DDBJ databases">
        <title>The draft genome sequence of Thalassospira mesophila JCM 18969.</title>
        <authorList>
            <person name="Lai Q."/>
            <person name="Shao Z."/>
        </authorList>
    </citation>
    <scope>NUCLEOTIDE SEQUENCE [LARGE SCALE GENOMIC DNA]</scope>
    <source>
        <strain evidence="2 3">JCM 18969</strain>
    </source>
</reference>
<keyword evidence="3" id="KW-1185">Reference proteome</keyword>
<dbReference type="STRING" id="1293891.TMES_03845"/>
<evidence type="ECO:0000256" key="1">
    <source>
        <dbReference type="SAM" id="SignalP"/>
    </source>
</evidence>
<proteinExistence type="predicted"/>
<dbReference type="SUPFAM" id="SSF52833">
    <property type="entry name" value="Thioredoxin-like"/>
    <property type="match status" value="1"/>
</dbReference>
<dbReference type="InterPro" id="IPR036249">
    <property type="entry name" value="Thioredoxin-like_sf"/>
</dbReference>
<dbReference type="PANTHER" id="PTHR36057">
    <property type="match status" value="1"/>
</dbReference>
<protein>
    <submittedName>
        <fullName evidence="2">Uncharacterized protein</fullName>
    </submittedName>
</protein>
<dbReference type="InterPro" id="IPR010634">
    <property type="entry name" value="DUF1223"/>
</dbReference>
<evidence type="ECO:0000313" key="2">
    <source>
        <dbReference type="EMBL" id="OSQ40814.1"/>
    </source>
</evidence>
<dbReference type="OrthoDB" id="9808254at2"/>
<name>A0A1Y2L4P5_9PROT</name>
<organism evidence="2 3">
    <name type="scientific">Thalassospira mesophila</name>
    <dbReference type="NCBI Taxonomy" id="1293891"/>
    <lineage>
        <taxon>Bacteria</taxon>
        <taxon>Pseudomonadati</taxon>
        <taxon>Pseudomonadota</taxon>
        <taxon>Alphaproteobacteria</taxon>
        <taxon>Rhodospirillales</taxon>
        <taxon>Thalassospiraceae</taxon>
        <taxon>Thalassospira</taxon>
    </lineage>
</organism>